<evidence type="ECO:0000313" key="5">
    <source>
        <dbReference type="Proteomes" id="UP000039046"/>
    </source>
</evidence>
<feature type="compositionally biased region" description="Acidic residues" evidence="2">
    <location>
        <begin position="457"/>
        <end position="476"/>
    </location>
</feature>
<dbReference type="InterPro" id="IPR046362">
    <property type="entry name" value="Zw10/DSL1_C_sf"/>
</dbReference>
<name>A0A0A1SQY1_9HYPO</name>
<dbReference type="PANTHER" id="PTHR12205">
    <property type="entry name" value="CENTROMERE/KINETOCHORE PROTEIN ZW10"/>
    <property type="match status" value="1"/>
</dbReference>
<feature type="coiled-coil region" evidence="1">
    <location>
        <begin position="125"/>
        <end position="152"/>
    </location>
</feature>
<dbReference type="AlphaFoldDB" id="A0A0A1SQY1"/>
<dbReference type="Pfam" id="PF22766">
    <property type="entry name" value="ZW10_C2"/>
    <property type="match status" value="1"/>
</dbReference>
<dbReference type="HOGENOM" id="CLU_006571_0_0_1"/>
<dbReference type="GO" id="GO:0006888">
    <property type="term" value="P:endoplasmic reticulum to Golgi vesicle-mediated transport"/>
    <property type="evidence" value="ECO:0007669"/>
    <property type="project" value="TreeGrafter"/>
</dbReference>
<keyword evidence="1" id="KW-0175">Coiled coil</keyword>
<reference evidence="4 5" key="1">
    <citation type="journal article" date="2015" name="Genome Announc.">
        <title>Draft Genome Sequence and Gene Annotation of the Entomopathogenic Fungus Verticillium hemipterigenum.</title>
        <authorList>
            <person name="Horn F."/>
            <person name="Habel A."/>
            <person name="Scharf D.H."/>
            <person name="Dworschak J."/>
            <person name="Brakhage A.A."/>
            <person name="Guthke R."/>
            <person name="Hertweck C."/>
            <person name="Linde J."/>
        </authorList>
    </citation>
    <scope>NUCLEOTIDE SEQUENCE [LARGE SCALE GENOMIC DNA]</scope>
</reference>
<keyword evidence="5" id="KW-1185">Reference proteome</keyword>
<accession>A0A0A1SQY1</accession>
<feature type="region of interest" description="Disordered" evidence="2">
    <location>
        <begin position="422"/>
        <end position="538"/>
    </location>
</feature>
<dbReference type="STRING" id="1531966.A0A0A1SQY1"/>
<dbReference type="OrthoDB" id="534815at2759"/>
<feature type="compositionally biased region" description="Acidic residues" evidence="2">
    <location>
        <begin position="490"/>
        <end position="504"/>
    </location>
</feature>
<feature type="compositionally biased region" description="Low complexity" evidence="2">
    <location>
        <begin position="522"/>
        <end position="534"/>
    </location>
</feature>
<dbReference type="Gene3D" id="1.10.357.150">
    <property type="match status" value="1"/>
</dbReference>
<dbReference type="PANTHER" id="PTHR12205:SF0">
    <property type="entry name" value="CENTROMERE_KINETOCHORE PROTEIN ZW10 HOMOLOG"/>
    <property type="match status" value="1"/>
</dbReference>
<dbReference type="GO" id="GO:0005737">
    <property type="term" value="C:cytoplasm"/>
    <property type="evidence" value="ECO:0007669"/>
    <property type="project" value="GOC"/>
</dbReference>
<protein>
    <recommendedName>
        <fullName evidence="3">ZW10 C-terminal helical domain-containing protein</fullName>
    </recommendedName>
</protein>
<proteinExistence type="predicted"/>
<dbReference type="GO" id="GO:0007094">
    <property type="term" value="P:mitotic spindle assembly checkpoint signaling"/>
    <property type="evidence" value="ECO:0007669"/>
    <property type="project" value="TreeGrafter"/>
</dbReference>
<evidence type="ECO:0000256" key="1">
    <source>
        <dbReference type="SAM" id="Coils"/>
    </source>
</evidence>
<dbReference type="InterPro" id="IPR055148">
    <property type="entry name" value="ZW10_C_2"/>
</dbReference>
<evidence type="ECO:0000259" key="3">
    <source>
        <dbReference type="Pfam" id="PF22766"/>
    </source>
</evidence>
<feature type="compositionally biased region" description="Acidic residues" evidence="2">
    <location>
        <begin position="433"/>
        <end position="449"/>
    </location>
</feature>
<evidence type="ECO:0000256" key="2">
    <source>
        <dbReference type="SAM" id="MobiDB-lite"/>
    </source>
</evidence>
<sequence length="858" mass="95086">MAASPEAKQLSDAVLSFALQGKFPEDIQILPSVTGCDLQPSIDSLEDAKTKLESEIHVINEETKEDVSTWVRTAKALQEDIIRSKAMANEIVRQSEAPDTSGEAIETAETKVQFLNREVQYSQQLHEVLHRLQRATNLLNQVEQARDEHRILDSLRLLEESWNALDNIGVGKSCRAVRLLDVRAFELKSSVHDTFEQVWKSLVDVDVEKHIVTLNDTSLSGNMKLADAEIGLKSYKEMDERMEQLWRNIDAAIVAPRMAPKEKSLAKIEVNANSLTLVGSSEHTTDALLTDLAKVMKFLAQKLPHDLLKALNSHMMTDVIPRLLRDWLDAEVPTSLTNMDHFQTLITNARSFRDTLVELEFSGFDELTEWVDKAPMIWLGKCRDTTLNTVRDKLNQGIGSAHQVEKIEKQMVSIAEGRELANTGAGAAAESGDWNEDWGGDAWNEDETTEAATAEVEVPEADDGADAWGWGDDEPATESQEADPSKLNNDDDGADAWGWDEEESSTGPATVSSEKPAKKAASKSTAPKQAAQSKPSAQTRELILRETYSISSMPGRVLELLIAVLNDGAKLTTGNEEYALVAGTAAGLFSMPTLALALFRGISPHYYSLTDGGNMLLYNDAMYLAEQLEEFATKWRERDDLPARAKTMVRLDIDIKTLQNFANRSYGAEMATQKTVLQDLLGSSQSIMQQDDLEGAIEAGTLRIETVAATWEPILARSVWSQAIGSLTDSLARRIIDDVLELPAIGQDEAYNIASAISSATKLDSLFLPSKLAGTEPVEDEVAVTAHYSPNWLRLQYLSEVLQSNLNDVRFLWCDRELSLYFTTEEMVDLVNASFEDNPKTRETIREIRAKQPLSAPL</sequence>
<dbReference type="Proteomes" id="UP000039046">
    <property type="component" value="Unassembled WGS sequence"/>
</dbReference>
<feature type="domain" description="ZW10 C-terminal helical" evidence="3">
    <location>
        <begin position="698"/>
        <end position="846"/>
    </location>
</feature>
<organism evidence="4 5">
    <name type="scientific">[Torrubiella] hemipterigena</name>
    <dbReference type="NCBI Taxonomy" id="1531966"/>
    <lineage>
        <taxon>Eukaryota</taxon>
        <taxon>Fungi</taxon>
        <taxon>Dikarya</taxon>
        <taxon>Ascomycota</taxon>
        <taxon>Pezizomycotina</taxon>
        <taxon>Sordariomycetes</taxon>
        <taxon>Hypocreomycetidae</taxon>
        <taxon>Hypocreales</taxon>
        <taxon>Clavicipitaceae</taxon>
        <taxon>Clavicipitaceae incertae sedis</taxon>
        <taxon>'Torrubiella' clade</taxon>
    </lineage>
</organism>
<dbReference type="GO" id="GO:1990423">
    <property type="term" value="C:RZZ complex"/>
    <property type="evidence" value="ECO:0007669"/>
    <property type="project" value="TreeGrafter"/>
</dbReference>
<evidence type="ECO:0000313" key="4">
    <source>
        <dbReference type="EMBL" id="CEJ80461.1"/>
    </source>
</evidence>
<dbReference type="EMBL" id="CDHN01000001">
    <property type="protein sequence ID" value="CEJ80461.1"/>
    <property type="molecule type" value="Genomic_DNA"/>
</dbReference>
<gene>
    <name evidence="4" type="ORF">VHEMI00642</name>
</gene>